<keyword evidence="2" id="KW-0963">Cytoplasm</keyword>
<comment type="caution">
    <text evidence="6">The sequence shown here is derived from an EMBL/GenBank/DDBJ whole genome shotgun (WGS) entry which is preliminary data.</text>
</comment>
<dbReference type="InterPro" id="IPR050680">
    <property type="entry name" value="YpeA/RimI_acetyltransf"/>
</dbReference>
<dbReference type="Gene3D" id="3.40.630.30">
    <property type="match status" value="1"/>
</dbReference>
<dbReference type="InterPro" id="IPR006464">
    <property type="entry name" value="AcTrfase_RimI/Ard1"/>
</dbReference>
<accession>A0ABR5ZNY0</accession>
<sequence length="175" mass="19528">MDCQRKTAHMVQSARPIRSEMPAIELSAVGLEAARILSVLHHAAFLGREPWDKTAIGQILALQGVEAWVACVDGSSRGQGMVPVGFIISRYVMDEGEILSLGVHPDWQRRGVARSLLAHVVKRARQDRATLFLEVRFSNEAAFGLYGQLGFQQVAVRRRYYEDGEDARLLRWSPG</sequence>
<dbReference type="PROSITE" id="PS51186">
    <property type="entry name" value="GNAT"/>
    <property type="match status" value="1"/>
</dbReference>
<evidence type="ECO:0000256" key="2">
    <source>
        <dbReference type="ARBA" id="ARBA00022490"/>
    </source>
</evidence>
<dbReference type="InterPro" id="IPR016181">
    <property type="entry name" value="Acyl_CoA_acyltransferase"/>
</dbReference>
<feature type="domain" description="N-acetyltransferase" evidence="5">
    <location>
        <begin position="24"/>
        <end position="175"/>
    </location>
</feature>
<evidence type="ECO:0000259" key="5">
    <source>
        <dbReference type="PROSITE" id="PS51186"/>
    </source>
</evidence>
<dbReference type="Pfam" id="PF00583">
    <property type="entry name" value="Acetyltransf_1"/>
    <property type="match status" value="1"/>
</dbReference>
<keyword evidence="3" id="KW-0808">Transferase</keyword>
<dbReference type="SUPFAM" id="SSF55729">
    <property type="entry name" value="Acyl-CoA N-acyltransferases (Nat)"/>
    <property type="match status" value="1"/>
</dbReference>
<evidence type="ECO:0000313" key="6">
    <source>
        <dbReference type="EMBL" id="MBA5726046.1"/>
    </source>
</evidence>
<dbReference type="Proteomes" id="UP001516390">
    <property type="component" value="Unassembled WGS sequence"/>
</dbReference>
<keyword evidence="4" id="KW-0012">Acyltransferase</keyword>
<reference evidence="6 7" key="1">
    <citation type="submission" date="2017-09" db="EMBL/GenBank/DDBJ databases">
        <authorList>
            <person name="Jakob F."/>
        </authorList>
    </citation>
    <scope>NUCLEOTIDE SEQUENCE [LARGE SCALE GENOMIC DNA]</scope>
    <source>
        <strain evidence="6 7">TMW 2.1880</strain>
    </source>
</reference>
<dbReference type="RefSeq" id="WP_182082144.1">
    <property type="nucleotide sequence ID" value="NZ_NWUS01000003.1"/>
</dbReference>
<proteinExistence type="inferred from homology"/>
<dbReference type="EMBL" id="NWUS01000003">
    <property type="protein sequence ID" value="MBA5726046.1"/>
    <property type="molecule type" value="Genomic_DNA"/>
</dbReference>
<evidence type="ECO:0000256" key="1">
    <source>
        <dbReference type="ARBA" id="ARBA00005395"/>
    </source>
</evidence>
<dbReference type="PANTHER" id="PTHR43420">
    <property type="entry name" value="ACETYLTRANSFERASE"/>
    <property type="match status" value="1"/>
</dbReference>
<dbReference type="CDD" id="cd04301">
    <property type="entry name" value="NAT_SF"/>
    <property type="match status" value="1"/>
</dbReference>
<evidence type="ECO:0000256" key="4">
    <source>
        <dbReference type="ARBA" id="ARBA00023315"/>
    </source>
</evidence>
<gene>
    <name evidence="6" type="primary">rimI</name>
    <name evidence="6" type="ORF">CPA57_07155</name>
</gene>
<dbReference type="NCBIfam" id="TIGR01575">
    <property type="entry name" value="rimI"/>
    <property type="match status" value="1"/>
</dbReference>
<keyword evidence="7" id="KW-1185">Reference proteome</keyword>
<evidence type="ECO:0000256" key="3">
    <source>
        <dbReference type="ARBA" id="ARBA00022679"/>
    </source>
</evidence>
<organism evidence="6 7">
    <name type="scientific">Bombella favorum</name>
    <dbReference type="NCBI Taxonomy" id="2039164"/>
    <lineage>
        <taxon>Bacteria</taxon>
        <taxon>Pseudomonadati</taxon>
        <taxon>Pseudomonadota</taxon>
        <taxon>Alphaproteobacteria</taxon>
        <taxon>Acetobacterales</taxon>
        <taxon>Acetobacteraceae</taxon>
        <taxon>Bombella</taxon>
    </lineage>
</organism>
<comment type="similarity">
    <text evidence="1">Belongs to the acetyltransferase family. RimI subfamily.</text>
</comment>
<dbReference type="InterPro" id="IPR000182">
    <property type="entry name" value="GNAT_dom"/>
</dbReference>
<name>A0ABR5ZNY0_9PROT</name>
<protein>
    <submittedName>
        <fullName evidence="6">Ribosomal-protein-alanine N-acetyltransferase</fullName>
    </submittedName>
</protein>
<evidence type="ECO:0000313" key="7">
    <source>
        <dbReference type="Proteomes" id="UP001516390"/>
    </source>
</evidence>
<dbReference type="PANTHER" id="PTHR43420:SF44">
    <property type="entry name" value="ACETYLTRANSFERASE YPEA"/>
    <property type="match status" value="1"/>
</dbReference>